<dbReference type="RefSeq" id="XP_013274214.1">
    <property type="nucleotide sequence ID" value="XM_013418760.1"/>
</dbReference>
<keyword evidence="1" id="KW-0812">Transmembrane</keyword>
<dbReference type="HOGENOM" id="CLU_2176975_0_0_1"/>
<keyword evidence="1" id="KW-0472">Membrane</keyword>
<dbReference type="OrthoDB" id="4156595at2759"/>
<dbReference type="GeneID" id="25293126"/>
<accession>A0A0D2H9C3</accession>
<evidence type="ECO:0000313" key="3">
    <source>
        <dbReference type="Proteomes" id="UP000053617"/>
    </source>
</evidence>
<proteinExistence type="predicted"/>
<evidence type="ECO:0000313" key="2">
    <source>
        <dbReference type="EMBL" id="KIX07078.1"/>
    </source>
</evidence>
<dbReference type="VEuPathDB" id="FungiDB:Z518_05055"/>
<gene>
    <name evidence="2" type="ORF">Z518_05055</name>
</gene>
<feature type="transmembrane region" description="Helical" evidence="1">
    <location>
        <begin position="81"/>
        <end position="100"/>
    </location>
</feature>
<keyword evidence="1" id="KW-1133">Transmembrane helix</keyword>
<dbReference type="Proteomes" id="UP000053617">
    <property type="component" value="Unassembled WGS sequence"/>
</dbReference>
<protein>
    <submittedName>
        <fullName evidence="2">Uncharacterized protein</fullName>
    </submittedName>
</protein>
<sequence length="111" mass="12565">MPSKKAPAISESAPAAESLFSRLLVAPILFVSFLISLFLIDRHNYSGIFARSGSKDGYYHSHQRKLAKQEMDEAFRMRRKVIAAMCMLTAVSLAFIAWGIESVWTLWRVRA</sequence>
<organism evidence="2 3">
    <name type="scientific">Rhinocladiella mackenziei CBS 650.93</name>
    <dbReference type="NCBI Taxonomy" id="1442369"/>
    <lineage>
        <taxon>Eukaryota</taxon>
        <taxon>Fungi</taxon>
        <taxon>Dikarya</taxon>
        <taxon>Ascomycota</taxon>
        <taxon>Pezizomycotina</taxon>
        <taxon>Eurotiomycetes</taxon>
        <taxon>Chaetothyriomycetidae</taxon>
        <taxon>Chaetothyriales</taxon>
        <taxon>Herpotrichiellaceae</taxon>
        <taxon>Rhinocladiella</taxon>
    </lineage>
</organism>
<dbReference type="AlphaFoldDB" id="A0A0D2H9C3"/>
<evidence type="ECO:0000256" key="1">
    <source>
        <dbReference type="SAM" id="Phobius"/>
    </source>
</evidence>
<name>A0A0D2H9C3_9EURO</name>
<reference evidence="2 3" key="1">
    <citation type="submission" date="2015-01" db="EMBL/GenBank/DDBJ databases">
        <title>The Genome Sequence of Rhinocladiella mackenzie CBS 650.93.</title>
        <authorList>
            <consortium name="The Broad Institute Genomics Platform"/>
            <person name="Cuomo C."/>
            <person name="de Hoog S."/>
            <person name="Gorbushina A."/>
            <person name="Stielow B."/>
            <person name="Teixiera M."/>
            <person name="Abouelleil A."/>
            <person name="Chapman S.B."/>
            <person name="Priest M."/>
            <person name="Young S.K."/>
            <person name="Wortman J."/>
            <person name="Nusbaum C."/>
            <person name="Birren B."/>
        </authorList>
    </citation>
    <scope>NUCLEOTIDE SEQUENCE [LARGE SCALE GENOMIC DNA]</scope>
    <source>
        <strain evidence="2 3">CBS 650.93</strain>
    </source>
</reference>
<dbReference type="EMBL" id="KN847477">
    <property type="protein sequence ID" value="KIX07078.1"/>
    <property type="molecule type" value="Genomic_DNA"/>
</dbReference>
<keyword evidence="3" id="KW-1185">Reference proteome</keyword>
<feature type="transmembrane region" description="Helical" evidence="1">
    <location>
        <begin position="20"/>
        <end position="40"/>
    </location>
</feature>